<protein>
    <submittedName>
        <fullName evidence="2">Uncharacterized protein</fullName>
    </submittedName>
</protein>
<feature type="region of interest" description="Disordered" evidence="1">
    <location>
        <begin position="219"/>
        <end position="296"/>
    </location>
</feature>
<evidence type="ECO:0000313" key="2">
    <source>
        <dbReference type="EMBL" id="KAJ3028423.1"/>
    </source>
</evidence>
<dbReference type="AlphaFoldDB" id="A0AAD5RZS4"/>
<organism evidence="2 3">
    <name type="scientific">Rhizophlyctis rosea</name>
    <dbReference type="NCBI Taxonomy" id="64517"/>
    <lineage>
        <taxon>Eukaryota</taxon>
        <taxon>Fungi</taxon>
        <taxon>Fungi incertae sedis</taxon>
        <taxon>Chytridiomycota</taxon>
        <taxon>Chytridiomycota incertae sedis</taxon>
        <taxon>Chytridiomycetes</taxon>
        <taxon>Rhizophlyctidales</taxon>
        <taxon>Rhizophlyctidaceae</taxon>
        <taxon>Rhizophlyctis</taxon>
    </lineage>
</organism>
<feature type="compositionally biased region" description="Low complexity" evidence="1">
    <location>
        <begin position="434"/>
        <end position="447"/>
    </location>
</feature>
<feature type="region of interest" description="Disordered" evidence="1">
    <location>
        <begin position="1"/>
        <end position="22"/>
    </location>
</feature>
<accession>A0AAD5RZS4</accession>
<reference evidence="2" key="1">
    <citation type="submission" date="2020-05" db="EMBL/GenBank/DDBJ databases">
        <title>Phylogenomic resolution of chytrid fungi.</title>
        <authorList>
            <person name="Stajich J.E."/>
            <person name="Amses K."/>
            <person name="Simmons R."/>
            <person name="Seto K."/>
            <person name="Myers J."/>
            <person name="Bonds A."/>
            <person name="Quandt C.A."/>
            <person name="Barry K."/>
            <person name="Liu P."/>
            <person name="Grigoriev I."/>
            <person name="Longcore J.E."/>
            <person name="James T.Y."/>
        </authorList>
    </citation>
    <scope>NUCLEOTIDE SEQUENCE</scope>
    <source>
        <strain evidence="2">JEL0318</strain>
    </source>
</reference>
<evidence type="ECO:0000256" key="1">
    <source>
        <dbReference type="SAM" id="MobiDB-lite"/>
    </source>
</evidence>
<sequence>MDEREGEEIGMGDREEQAEEWKRVEERWRFDCSDEEVEDEDVEMEDTIGCLAFRTHSFAPSHQNSDYRRFENHPSHQQQLDIKATPLSQRPPITPTPAPQVIRIGQIPSSTSSHLPAAHLSKKRQQQKLNAQQQLPPDVLVQQQQQQSQPNMVRGPGIGMTAAQAASLINGGVAGMPGGRQGRGGTPVDQRGLQIKKMLSLSAQNAVAEQARLGGVQVPVGVMHGSPPPPNVNHLGVNGVGGGGSPGGQTGQVGGQQPQQSQQQQQQRQLTRPLPQNGTNAAPATPPPLTNGVNGVVVSNGASAPVTNLNPQTAQQIRKVLNVPQGQVLTSGHVGAYRAVVMQQQAQMGLMAGSGGGLPQQGQQQSPSAGGGGQNGAGAVVQGQQQGGGGGGQQQQQQQQGSVPVSGAAVYASTAGGGLGLQLAPSSIPLPSSLPLTTSLPQQTVPTTPQPLQPTAVTLPTSSQAPLSLQQNTPLPQTQIQLTPHQISQHQQAQAQAQAAQAQAQIQNLATLYGYG</sequence>
<dbReference type="Proteomes" id="UP001212841">
    <property type="component" value="Unassembled WGS sequence"/>
</dbReference>
<gene>
    <name evidence="2" type="ORF">HK097_005955</name>
</gene>
<name>A0AAD5RZS4_9FUNG</name>
<keyword evidence="3" id="KW-1185">Reference proteome</keyword>
<proteinExistence type="predicted"/>
<feature type="compositionally biased region" description="Low complexity" evidence="1">
    <location>
        <begin position="255"/>
        <end position="283"/>
    </location>
</feature>
<feature type="region of interest" description="Disordered" evidence="1">
    <location>
        <begin position="434"/>
        <end position="454"/>
    </location>
</feature>
<dbReference type="EMBL" id="JADGJD010002799">
    <property type="protein sequence ID" value="KAJ3028423.1"/>
    <property type="molecule type" value="Genomic_DNA"/>
</dbReference>
<comment type="caution">
    <text evidence="2">The sequence shown here is derived from an EMBL/GenBank/DDBJ whole genome shotgun (WGS) entry which is preliminary data.</text>
</comment>
<feature type="compositionally biased region" description="Gly residues" evidence="1">
    <location>
        <begin position="238"/>
        <end position="254"/>
    </location>
</feature>
<feature type="region of interest" description="Disordered" evidence="1">
    <location>
        <begin position="110"/>
        <end position="132"/>
    </location>
</feature>
<evidence type="ECO:0000313" key="3">
    <source>
        <dbReference type="Proteomes" id="UP001212841"/>
    </source>
</evidence>
<feature type="compositionally biased region" description="Basic and acidic residues" evidence="1">
    <location>
        <begin position="11"/>
        <end position="22"/>
    </location>
</feature>
<feature type="non-terminal residue" evidence="2">
    <location>
        <position position="516"/>
    </location>
</feature>
<feature type="region of interest" description="Disordered" evidence="1">
    <location>
        <begin position="352"/>
        <end position="402"/>
    </location>
</feature>
<feature type="compositionally biased region" description="Acidic residues" evidence="1">
    <location>
        <begin position="1"/>
        <end position="10"/>
    </location>
</feature>